<feature type="domain" description="FecR N-terminal" evidence="3">
    <location>
        <begin position="1"/>
        <end position="37"/>
    </location>
</feature>
<dbReference type="InterPro" id="IPR006860">
    <property type="entry name" value="FecR"/>
</dbReference>
<feature type="domain" description="FecR protein" evidence="2">
    <location>
        <begin position="92"/>
        <end position="183"/>
    </location>
</feature>
<comment type="caution">
    <text evidence="4">The sequence shown here is derived from an EMBL/GenBank/DDBJ whole genome shotgun (WGS) entry which is preliminary data.</text>
</comment>
<evidence type="ECO:0000259" key="2">
    <source>
        <dbReference type="Pfam" id="PF04773"/>
    </source>
</evidence>
<keyword evidence="1" id="KW-1133">Transmembrane helix</keyword>
<dbReference type="PATRIC" id="fig|1286106.3.peg.1273"/>
<evidence type="ECO:0000259" key="3">
    <source>
        <dbReference type="Pfam" id="PF16220"/>
    </source>
</evidence>
<protein>
    <submittedName>
        <fullName evidence="4">FecR protein</fullName>
    </submittedName>
</protein>
<feature type="transmembrane region" description="Helical" evidence="1">
    <location>
        <begin position="65"/>
        <end position="89"/>
    </location>
</feature>
<dbReference type="Pfam" id="PF04773">
    <property type="entry name" value="FecR"/>
    <property type="match status" value="1"/>
</dbReference>
<accession>M7P130</accession>
<dbReference type="Gene3D" id="2.60.120.1440">
    <property type="match status" value="1"/>
</dbReference>
<dbReference type="STRING" id="1286106.MPL1_06325"/>
<evidence type="ECO:0000256" key="1">
    <source>
        <dbReference type="SAM" id="Phobius"/>
    </source>
</evidence>
<keyword evidence="5" id="KW-1185">Reference proteome</keyword>
<dbReference type="InterPro" id="IPR032623">
    <property type="entry name" value="FecR_N"/>
</dbReference>
<evidence type="ECO:0000313" key="4">
    <source>
        <dbReference type="EMBL" id="EMR13196.1"/>
    </source>
</evidence>
<keyword evidence="1" id="KW-0472">Membrane</keyword>
<gene>
    <name evidence="4" type="ORF">MPL1_06325</name>
</gene>
<dbReference type="AlphaFoldDB" id="M7P130"/>
<dbReference type="eggNOG" id="COG3712">
    <property type="taxonomic scope" value="Bacteria"/>
</dbReference>
<evidence type="ECO:0000313" key="5">
    <source>
        <dbReference type="Proteomes" id="UP000012019"/>
    </source>
</evidence>
<dbReference type="EMBL" id="APHR01000031">
    <property type="protein sequence ID" value="EMR13196.1"/>
    <property type="molecule type" value="Genomic_DNA"/>
</dbReference>
<organism evidence="4 5">
    <name type="scientific">Methylophaga lonarensis MPL</name>
    <dbReference type="NCBI Taxonomy" id="1286106"/>
    <lineage>
        <taxon>Bacteria</taxon>
        <taxon>Pseudomonadati</taxon>
        <taxon>Pseudomonadota</taxon>
        <taxon>Gammaproteobacteria</taxon>
        <taxon>Thiotrichales</taxon>
        <taxon>Piscirickettsiaceae</taxon>
        <taxon>Methylophaga</taxon>
    </lineage>
</organism>
<sequence length="296" mass="32810">MARLWADDATDKDHAACLAWRQTAPEHEQAWQQVSQLQQRFNQLPEPQIGSKLLRQRTQISRRQFLSLGGLGLGVGLLSAGHLGSNYLYSTDYATKTGEIQNTTLADGTRLFLNTGSRVDIDFNQHKREILLHAGEIYIETAPHPLPLTVISRQGSLVPLGTRFSVRLLEQHARLAVYEGRVQIQPAQSTESRVIESGLGANFSRNGFLADYAVNASGMAWTAHKLAVANMPLTEFIDELSRYRSGRLRASPELASLTVTGVFSLKDTDRVLAQLTDILPVKLQSYSSFWVNVLPG</sequence>
<proteinExistence type="predicted"/>
<dbReference type="InterPro" id="IPR012373">
    <property type="entry name" value="Ferrdict_sens_TM"/>
</dbReference>
<dbReference type="PIRSF" id="PIRSF018266">
    <property type="entry name" value="FecR"/>
    <property type="match status" value="1"/>
</dbReference>
<dbReference type="Pfam" id="PF16220">
    <property type="entry name" value="DUF4880"/>
    <property type="match status" value="1"/>
</dbReference>
<reference evidence="4 5" key="1">
    <citation type="journal article" date="2013" name="Genome Announc.">
        <title>Draft Genome Sequence of Methylophaga lonarensis MPLT, a Haloalkaliphilic (Non-Methane-Utilizing) Methylotroph.</title>
        <authorList>
            <person name="Shetty S.A."/>
            <person name="Marathe N.P."/>
            <person name="Munot H."/>
            <person name="Antony C.P."/>
            <person name="Dhotre D.P."/>
            <person name="Murrell J.C."/>
            <person name="Shouche Y.S."/>
        </authorList>
    </citation>
    <scope>NUCLEOTIDE SEQUENCE [LARGE SCALE GENOMIC DNA]</scope>
    <source>
        <strain evidence="4 5">MPL</strain>
    </source>
</reference>
<name>M7P130_9GAMM</name>
<keyword evidence="1" id="KW-0812">Transmembrane</keyword>
<dbReference type="PANTHER" id="PTHR30273">
    <property type="entry name" value="PERIPLASMIC SIGNAL SENSOR AND SIGMA FACTOR ACTIVATOR FECR-RELATED"/>
    <property type="match status" value="1"/>
</dbReference>
<dbReference type="GO" id="GO:0016989">
    <property type="term" value="F:sigma factor antagonist activity"/>
    <property type="evidence" value="ECO:0007669"/>
    <property type="project" value="TreeGrafter"/>
</dbReference>
<dbReference type="Proteomes" id="UP000012019">
    <property type="component" value="Unassembled WGS sequence"/>
</dbReference>
<dbReference type="PANTHER" id="PTHR30273:SF2">
    <property type="entry name" value="PROTEIN FECR"/>
    <property type="match status" value="1"/>
</dbReference>